<dbReference type="Gene3D" id="3.90.1150.10">
    <property type="entry name" value="Aspartate Aminotransferase, domain 1"/>
    <property type="match status" value="1"/>
</dbReference>
<evidence type="ECO:0000313" key="2">
    <source>
        <dbReference type="EMBL" id="GMH56113.1"/>
    </source>
</evidence>
<comment type="caution">
    <text evidence="2">The sequence shown here is derived from an EMBL/GenBank/DDBJ whole genome shotgun (WGS) entry which is preliminary data.</text>
</comment>
<proteinExistence type="predicted"/>
<dbReference type="SUPFAM" id="SSF53383">
    <property type="entry name" value="PLP-dependent transferases"/>
    <property type="match status" value="1"/>
</dbReference>
<dbReference type="InterPro" id="IPR015424">
    <property type="entry name" value="PyrdxlP-dep_Trfase"/>
</dbReference>
<dbReference type="PANTHER" id="PTHR43586:SF21">
    <property type="entry name" value="PYRIDOXAL PHOSPHATE (PLP)-DEPENDENT ASPARTATE AMINOTRANSFERASE SUPERFAMILY"/>
    <property type="match status" value="1"/>
</dbReference>
<name>A0A9W7DZ72_9STRA</name>
<feature type="domain" description="Aminotransferase class V" evidence="1">
    <location>
        <begin position="77"/>
        <end position="160"/>
    </location>
</feature>
<evidence type="ECO:0000313" key="3">
    <source>
        <dbReference type="Proteomes" id="UP001165082"/>
    </source>
</evidence>
<dbReference type="OrthoDB" id="420046at2759"/>
<sequence>MLEYFLDLSGMTMEVPEGTLGRILGGEEDGKRWMREAYGHVELAESAVLSMLLDRVRFRWEKVVLVSHYDDDLAFAERRRMPIVTFVHREISAESIVTACEEEGIVIRSGFFLSEGCFKSWKDNWRKQGGGEEVAVRVEKEGAVRVSMAHYNTEEEVGKLIEVLEKMKGWS</sequence>
<dbReference type="AlphaFoldDB" id="A0A9W7DZ72"/>
<gene>
    <name evidence="2" type="ORF">TrRE_jg10397</name>
</gene>
<protein>
    <recommendedName>
        <fullName evidence="1">Aminotransferase class V domain-containing protein</fullName>
    </recommendedName>
</protein>
<organism evidence="2 3">
    <name type="scientific">Triparma retinervis</name>
    <dbReference type="NCBI Taxonomy" id="2557542"/>
    <lineage>
        <taxon>Eukaryota</taxon>
        <taxon>Sar</taxon>
        <taxon>Stramenopiles</taxon>
        <taxon>Ochrophyta</taxon>
        <taxon>Bolidophyceae</taxon>
        <taxon>Parmales</taxon>
        <taxon>Triparmaceae</taxon>
        <taxon>Triparma</taxon>
    </lineage>
</organism>
<dbReference type="Pfam" id="PF00266">
    <property type="entry name" value="Aminotran_5"/>
    <property type="match status" value="1"/>
</dbReference>
<dbReference type="InterPro" id="IPR000192">
    <property type="entry name" value="Aminotrans_V_dom"/>
</dbReference>
<accession>A0A9W7DZ72</accession>
<dbReference type="EMBL" id="BRXZ01006150">
    <property type="protein sequence ID" value="GMH56113.1"/>
    <property type="molecule type" value="Genomic_DNA"/>
</dbReference>
<dbReference type="PANTHER" id="PTHR43586">
    <property type="entry name" value="CYSTEINE DESULFURASE"/>
    <property type="match status" value="1"/>
</dbReference>
<evidence type="ECO:0000259" key="1">
    <source>
        <dbReference type="Pfam" id="PF00266"/>
    </source>
</evidence>
<reference evidence="2" key="1">
    <citation type="submission" date="2022-07" db="EMBL/GenBank/DDBJ databases">
        <title>Genome analysis of Parmales, a sister group of diatoms, reveals the evolutionary specialization of diatoms from phago-mixotrophs to photoautotrophs.</title>
        <authorList>
            <person name="Ban H."/>
            <person name="Sato S."/>
            <person name="Yoshikawa S."/>
            <person name="Kazumasa Y."/>
            <person name="Nakamura Y."/>
            <person name="Ichinomiya M."/>
            <person name="Saitoh K."/>
            <person name="Sato N."/>
            <person name="Blanc-Mathieu R."/>
            <person name="Endo H."/>
            <person name="Kuwata A."/>
            <person name="Ogata H."/>
        </authorList>
    </citation>
    <scope>NUCLEOTIDE SEQUENCE</scope>
</reference>
<dbReference type="Proteomes" id="UP001165082">
    <property type="component" value="Unassembled WGS sequence"/>
</dbReference>
<keyword evidence="3" id="KW-1185">Reference proteome</keyword>
<dbReference type="InterPro" id="IPR015422">
    <property type="entry name" value="PyrdxlP-dep_Trfase_small"/>
</dbReference>